<name>A0A7T7JBA2_9BACT</name>
<sequence length="477" mass="53277">MDSPNNDTRKTFPRWVKPLTVLAIGGGLATAAGLLALRSPLGAKVARGLDRVVVKTGGESVFPERLIVREDITEVEVPVDGRIEFPGRKQPADVRMLANKLRYEVGLRPIEEGDAANNREDKRAYRVEMNVVVKRPLPATSAEVIAGDHSSIFDAIPGLKELLPSAEVSPFFDQLYNNKEAAIRKRLFDFERMLSRHNYYDCQTILELKHPENGRRALLVQAEMDVVSDGSDGDRLTDIDDEVFSSANYQPTTSYGWRKTTSNENPFMPRIRKRLAKAEQRYAVKGLSAEENRKLRYTIDYSKRLLQDLESRSYLIARYDPFMVLPVFMVTAEAGPFTPRIGDYAAIFVDGVLYPAIVGDAGPNYKMGETSLRMGLQLDERTNPYRRPVSDLRVSYLVFPGTAERPFSAPDYEKWRQAVSSYIDDLGGVADGYPIHQWDDLLAAKDEKPKAEAEDTANALAAPAPEAAEAVAPEESN</sequence>
<feature type="compositionally biased region" description="Low complexity" evidence="1">
    <location>
        <begin position="456"/>
        <end position="477"/>
    </location>
</feature>
<dbReference type="KEGG" id="soa:G3M56_009030"/>
<reference evidence="3 4" key="1">
    <citation type="submission" date="2020-12" db="EMBL/GenBank/DDBJ databases">
        <title>Sulforoseuscoccus oceanibium gen. nov., sp. nov., a representative of the phylum Verrucomicrobia with special cytoplasmic membrane, and proposal of Sulforoseuscoccusaceae fam. nov.</title>
        <authorList>
            <person name="Xi F."/>
        </authorList>
    </citation>
    <scope>NUCLEOTIDE SEQUENCE [LARGE SCALE GENOMIC DNA]</scope>
    <source>
        <strain evidence="3 4">T37</strain>
    </source>
</reference>
<keyword evidence="2" id="KW-0472">Membrane</keyword>
<keyword evidence="2" id="KW-1133">Transmembrane helix</keyword>
<dbReference type="AlphaFoldDB" id="A0A7T7JBA2"/>
<feature type="transmembrane region" description="Helical" evidence="2">
    <location>
        <begin position="20"/>
        <end position="37"/>
    </location>
</feature>
<feature type="region of interest" description="Disordered" evidence="1">
    <location>
        <begin position="447"/>
        <end position="477"/>
    </location>
</feature>
<gene>
    <name evidence="3" type="ORF">G3M56_009030</name>
</gene>
<evidence type="ECO:0000313" key="4">
    <source>
        <dbReference type="Proteomes" id="UP000475117"/>
    </source>
</evidence>
<dbReference type="RefSeq" id="WP_235203340.1">
    <property type="nucleotide sequence ID" value="NZ_CP066776.1"/>
</dbReference>
<evidence type="ECO:0000256" key="1">
    <source>
        <dbReference type="SAM" id="MobiDB-lite"/>
    </source>
</evidence>
<accession>A0A7T7JBA2</accession>
<dbReference type="Proteomes" id="UP000475117">
    <property type="component" value="Chromosome"/>
</dbReference>
<keyword evidence="4" id="KW-1185">Reference proteome</keyword>
<proteinExistence type="predicted"/>
<protein>
    <submittedName>
        <fullName evidence="3">Uncharacterized protein</fullName>
    </submittedName>
</protein>
<organism evidence="3 4">
    <name type="scientific">Sulfuriroseicoccus oceanibius</name>
    <dbReference type="NCBI Taxonomy" id="2707525"/>
    <lineage>
        <taxon>Bacteria</taxon>
        <taxon>Pseudomonadati</taxon>
        <taxon>Verrucomicrobiota</taxon>
        <taxon>Verrucomicrobiia</taxon>
        <taxon>Verrucomicrobiales</taxon>
        <taxon>Verrucomicrobiaceae</taxon>
        <taxon>Sulfuriroseicoccus</taxon>
    </lineage>
</organism>
<keyword evidence="2" id="KW-0812">Transmembrane</keyword>
<evidence type="ECO:0000313" key="3">
    <source>
        <dbReference type="EMBL" id="QQL44037.1"/>
    </source>
</evidence>
<evidence type="ECO:0000256" key="2">
    <source>
        <dbReference type="SAM" id="Phobius"/>
    </source>
</evidence>
<dbReference type="EMBL" id="CP066776">
    <property type="protein sequence ID" value="QQL44037.1"/>
    <property type="molecule type" value="Genomic_DNA"/>
</dbReference>